<accession>A0A7S3N0Z2</accession>
<evidence type="ECO:0000313" key="2">
    <source>
        <dbReference type="EMBL" id="CAE0328819.1"/>
    </source>
</evidence>
<keyword evidence="1" id="KW-0812">Transmembrane</keyword>
<evidence type="ECO:0000256" key="1">
    <source>
        <dbReference type="SAM" id="Phobius"/>
    </source>
</evidence>
<protein>
    <submittedName>
        <fullName evidence="2">Uncharacterized protein</fullName>
    </submittedName>
</protein>
<reference evidence="2" key="1">
    <citation type="submission" date="2021-01" db="EMBL/GenBank/DDBJ databases">
        <authorList>
            <person name="Corre E."/>
            <person name="Pelletier E."/>
            <person name="Niang G."/>
            <person name="Scheremetjew M."/>
            <person name="Finn R."/>
            <person name="Kale V."/>
            <person name="Holt S."/>
            <person name="Cochrane G."/>
            <person name="Meng A."/>
            <person name="Brown T."/>
            <person name="Cohen L."/>
        </authorList>
    </citation>
    <scope>NUCLEOTIDE SEQUENCE</scope>
    <source>
        <strain evidence="2">S3</strain>
    </source>
</reference>
<dbReference type="EMBL" id="HBIH01023675">
    <property type="protein sequence ID" value="CAE0328819.1"/>
    <property type="molecule type" value="Transcribed_RNA"/>
</dbReference>
<keyword evidence="1" id="KW-0472">Membrane</keyword>
<gene>
    <name evidence="2" type="ORF">SINC0208_LOCUS9447</name>
    <name evidence="3" type="ORF">SINC0208_LOCUS9448</name>
</gene>
<proteinExistence type="predicted"/>
<name>A0A7S3N0Z2_9SPIT</name>
<keyword evidence="1" id="KW-1133">Transmembrane helix</keyword>
<dbReference type="AlphaFoldDB" id="A0A7S3N0Z2"/>
<organism evidence="2">
    <name type="scientific">Strombidium inclinatum</name>
    <dbReference type="NCBI Taxonomy" id="197538"/>
    <lineage>
        <taxon>Eukaryota</taxon>
        <taxon>Sar</taxon>
        <taxon>Alveolata</taxon>
        <taxon>Ciliophora</taxon>
        <taxon>Intramacronucleata</taxon>
        <taxon>Spirotrichea</taxon>
        <taxon>Oligotrichia</taxon>
        <taxon>Strombidiidae</taxon>
        <taxon>Strombidium</taxon>
    </lineage>
</organism>
<dbReference type="EMBL" id="HBIH01023676">
    <property type="protein sequence ID" value="CAE0328820.1"/>
    <property type="molecule type" value="Transcribed_RNA"/>
</dbReference>
<feature type="transmembrane region" description="Helical" evidence="1">
    <location>
        <begin position="74"/>
        <end position="97"/>
    </location>
</feature>
<evidence type="ECO:0000313" key="3">
    <source>
        <dbReference type="EMBL" id="CAE0328820.1"/>
    </source>
</evidence>
<sequence length="100" mass="11400">MSFQLELEELLPTDVTLRAVVLGVLQIHVDEKRGRQKFFSANLTIHPTVGVLREVRVCCLRIFFQHLTLPVIEIFLTAHFSIFLLLLVDLGVGRVILFGE</sequence>